<comment type="similarity">
    <text evidence="2">Belongs to the transketolase family.</text>
</comment>
<sequence>MGTSAASIGAAIRRTVIDQSRRAHVGHIGSALSVSDLLAVLFGTTMNGTPDDPDRDRFVLSKGHAALALYAALHEAGHLSAEDLDTYCADGSPLGCHPEHPVPGIDFSTGSLGQGLSLAAGAALAARMQRSKRRSFAVLSDAELNEGSIWEAVMFAAHHKLSNLVAIVDVNGQQALGYTRDVIDLHPLADRFGAFGWDVHEVDGHDTETLERTIAGLDVEQGPPHVLLANTTFGYGVDFMESKIEWHYWPLDEHQYASAVEQLEAAR</sequence>
<comment type="caution">
    <text evidence="5">The sequence shown here is derived from an EMBL/GenBank/DDBJ whole genome shotgun (WGS) entry which is preliminary data.</text>
</comment>
<feature type="domain" description="Transketolase N-terminal" evidence="4">
    <location>
        <begin position="10"/>
        <end position="260"/>
    </location>
</feature>
<evidence type="ECO:0000313" key="5">
    <source>
        <dbReference type="EMBL" id="MDA0140013.1"/>
    </source>
</evidence>
<dbReference type="CDD" id="cd02012">
    <property type="entry name" value="TPP_TK"/>
    <property type="match status" value="1"/>
</dbReference>
<protein>
    <submittedName>
        <fullName evidence="5">Transketolase</fullName>
    </submittedName>
</protein>
<dbReference type="InterPro" id="IPR005474">
    <property type="entry name" value="Transketolase_N"/>
</dbReference>
<gene>
    <name evidence="5" type="ORF">OJ962_21090</name>
</gene>
<dbReference type="Gene3D" id="3.40.50.970">
    <property type="match status" value="1"/>
</dbReference>
<keyword evidence="3" id="KW-0786">Thiamine pyrophosphate</keyword>
<evidence type="ECO:0000256" key="2">
    <source>
        <dbReference type="ARBA" id="ARBA00007131"/>
    </source>
</evidence>
<reference evidence="5" key="1">
    <citation type="submission" date="2022-10" db="EMBL/GenBank/DDBJ databases">
        <title>The WGS of Solirubrobacter sp. CPCC 204708.</title>
        <authorList>
            <person name="Jiang Z."/>
        </authorList>
    </citation>
    <scope>NUCLEOTIDE SEQUENCE</scope>
    <source>
        <strain evidence="5">CPCC 204708</strain>
    </source>
</reference>
<comment type="cofactor">
    <cofactor evidence="1">
        <name>thiamine diphosphate</name>
        <dbReference type="ChEBI" id="CHEBI:58937"/>
    </cofactor>
</comment>
<dbReference type="SUPFAM" id="SSF52518">
    <property type="entry name" value="Thiamin diphosphate-binding fold (THDP-binding)"/>
    <property type="match status" value="1"/>
</dbReference>
<dbReference type="PANTHER" id="PTHR47514:SF1">
    <property type="entry name" value="TRANSKETOLASE N-TERMINAL SECTION-RELATED"/>
    <property type="match status" value="1"/>
</dbReference>
<evidence type="ECO:0000259" key="4">
    <source>
        <dbReference type="Pfam" id="PF00456"/>
    </source>
</evidence>
<dbReference type="Proteomes" id="UP001147700">
    <property type="component" value="Unassembled WGS sequence"/>
</dbReference>
<organism evidence="5 6">
    <name type="scientific">Solirubrobacter deserti</name>
    <dbReference type="NCBI Taxonomy" id="2282478"/>
    <lineage>
        <taxon>Bacteria</taxon>
        <taxon>Bacillati</taxon>
        <taxon>Actinomycetota</taxon>
        <taxon>Thermoleophilia</taxon>
        <taxon>Solirubrobacterales</taxon>
        <taxon>Solirubrobacteraceae</taxon>
        <taxon>Solirubrobacter</taxon>
    </lineage>
</organism>
<evidence type="ECO:0000256" key="3">
    <source>
        <dbReference type="ARBA" id="ARBA00023052"/>
    </source>
</evidence>
<proteinExistence type="inferred from homology"/>
<dbReference type="InterPro" id="IPR029061">
    <property type="entry name" value="THDP-binding"/>
</dbReference>
<evidence type="ECO:0000256" key="1">
    <source>
        <dbReference type="ARBA" id="ARBA00001964"/>
    </source>
</evidence>
<dbReference type="EMBL" id="JAPCID010000032">
    <property type="protein sequence ID" value="MDA0140013.1"/>
    <property type="molecule type" value="Genomic_DNA"/>
</dbReference>
<dbReference type="RefSeq" id="WP_202955019.1">
    <property type="nucleotide sequence ID" value="NZ_JAPCID010000032.1"/>
</dbReference>
<evidence type="ECO:0000313" key="6">
    <source>
        <dbReference type="Proteomes" id="UP001147700"/>
    </source>
</evidence>
<keyword evidence="6" id="KW-1185">Reference proteome</keyword>
<name>A0ABT4RN77_9ACTN</name>
<dbReference type="Pfam" id="PF00456">
    <property type="entry name" value="Transketolase_N"/>
    <property type="match status" value="1"/>
</dbReference>
<accession>A0ABT4RN77</accession>
<dbReference type="PANTHER" id="PTHR47514">
    <property type="entry name" value="TRANSKETOLASE N-TERMINAL SECTION-RELATED"/>
    <property type="match status" value="1"/>
</dbReference>